<reference evidence="2" key="1">
    <citation type="submission" date="2021-01" db="EMBL/GenBank/DDBJ databases">
        <authorList>
            <person name="Corre E."/>
            <person name="Pelletier E."/>
            <person name="Niang G."/>
            <person name="Scheremetjew M."/>
            <person name="Finn R."/>
            <person name="Kale V."/>
            <person name="Holt S."/>
            <person name="Cochrane G."/>
            <person name="Meng A."/>
            <person name="Brown T."/>
            <person name="Cohen L."/>
        </authorList>
    </citation>
    <scope>NUCLEOTIDE SEQUENCE</scope>
    <source>
        <strain evidence="2">CCMP325</strain>
    </source>
</reference>
<proteinExistence type="predicted"/>
<sequence>MGAEQSCCGRDLGKIGQRPKGEKPSALNEAWREGRLKRLLEEGDQLNSRWTLDPRISPRLMAMEVHKKCSPQKMSQRERRLTDEDLASMRNEMQNEFHMRWQRTGMTRGIPRRPPGQQEIKTAEPSRPPYRPPANQDFAAGNQTRLGLSSETPQLSSPAPLFPPVLVDYASPQEIVIDTPPKEVLEKLENVKRNRSKTPKRGSLGEDLMALKKSLNDVSVEDGEESRRLELWEERVASALKSAASSSPPQRNLLSPEKTFSQEDLKSQIAEAEEQLEGLKRKVIKLKANTSNSPSPFPQSTNESPSIPSEELEAARKELGEAVARVAGLRVELRKAESLLTSKKARAQEKREKFMQQVR</sequence>
<dbReference type="AlphaFoldDB" id="A0A7S0F5U4"/>
<feature type="region of interest" description="Disordered" evidence="1">
    <location>
        <begin position="239"/>
        <end position="267"/>
    </location>
</feature>
<accession>A0A7S0F5U4</accession>
<feature type="compositionally biased region" description="Basic and acidic residues" evidence="1">
    <location>
        <begin position="346"/>
        <end position="359"/>
    </location>
</feature>
<name>A0A7S0F5U4_9CRYP</name>
<feature type="region of interest" description="Disordered" evidence="1">
    <location>
        <begin position="1"/>
        <end position="28"/>
    </location>
</feature>
<feature type="compositionally biased region" description="Polar residues" evidence="1">
    <location>
        <begin position="288"/>
        <end position="307"/>
    </location>
</feature>
<gene>
    <name evidence="2" type="ORF">HPHI1048_LOCUS19654</name>
</gene>
<dbReference type="EMBL" id="HBEO01029022">
    <property type="protein sequence ID" value="CAD8501009.1"/>
    <property type="molecule type" value="Transcribed_RNA"/>
</dbReference>
<organism evidence="2">
    <name type="scientific">Hanusia phi</name>
    <dbReference type="NCBI Taxonomy" id="3032"/>
    <lineage>
        <taxon>Eukaryota</taxon>
        <taxon>Cryptophyceae</taxon>
        <taxon>Pyrenomonadales</taxon>
        <taxon>Geminigeraceae</taxon>
        <taxon>Hanusia</taxon>
    </lineage>
</organism>
<feature type="region of interest" description="Disordered" evidence="1">
    <location>
        <begin position="106"/>
        <end position="140"/>
    </location>
</feature>
<feature type="region of interest" description="Disordered" evidence="1">
    <location>
        <begin position="338"/>
        <end position="359"/>
    </location>
</feature>
<protein>
    <submittedName>
        <fullName evidence="2">Uncharacterized protein</fullName>
    </submittedName>
</protein>
<feature type="region of interest" description="Disordered" evidence="1">
    <location>
        <begin position="287"/>
        <end position="314"/>
    </location>
</feature>
<evidence type="ECO:0000313" key="2">
    <source>
        <dbReference type="EMBL" id="CAD8501009.1"/>
    </source>
</evidence>
<evidence type="ECO:0000256" key="1">
    <source>
        <dbReference type="SAM" id="MobiDB-lite"/>
    </source>
</evidence>